<feature type="disulfide bond" evidence="9">
    <location>
        <begin position="129"/>
        <end position="130"/>
    </location>
</feature>
<evidence type="ECO:0000256" key="8">
    <source>
        <dbReference type="PIRSR" id="PIRSR617512-3"/>
    </source>
</evidence>
<keyword evidence="4 7" id="KW-0634">PQQ</keyword>
<evidence type="ECO:0000259" key="12">
    <source>
        <dbReference type="Pfam" id="PF01011"/>
    </source>
</evidence>
<feature type="chain" id="PRO_5037253121" evidence="11">
    <location>
        <begin position="27"/>
        <end position="645"/>
    </location>
</feature>
<dbReference type="GO" id="GO:0030288">
    <property type="term" value="C:outer membrane-bounded periplasmic space"/>
    <property type="evidence" value="ECO:0007669"/>
    <property type="project" value="InterPro"/>
</dbReference>
<evidence type="ECO:0000256" key="6">
    <source>
        <dbReference type="PIRSR" id="PIRSR617512-1"/>
    </source>
</evidence>
<evidence type="ECO:0000256" key="7">
    <source>
        <dbReference type="PIRSR" id="PIRSR617512-2"/>
    </source>
</evidence>
<evidence type="ECO:0000256" key="1">
    <source>
        <dbReference type="ARBA" id="ARBA00008156"/>
    </source>
</evidence>
<accession>A0A917D751</accession>
<keyword evidence="5" id="KW-0560">Oxidoreductase</keyword>
<dbReference type="InterPro" id="IPR011047">
    <property type="entry name" value="Quinoprotein_ADH-like_sf"/>
</dbReference>
<evidence type="ECO:0000256" key="9">
    <source>
        <dbReference type="PIRSR" id="PIRSR617512-4"/>
    </source>
</evidence>
<reference evidence="13" key="1">
    <citation type="journal article" date="2014" name="Int. J. Syst. Evol. Microbiol.">
        <title>Complete genome sequence of Corynebacterium casei LMG S-19264T (=DSM 44701T), isolated from a smear-ripened cheese.</title>
        <authorList>
            <consortium name="US DOE Joint Genome Institute (JGI-PGF)"/>
            <person name="Walter F."/>
            <person name="Albersmeier A."/>
            <person name="Kalinowski J."/>
            <person name="Ruckert C."/>
        </authorList>
    </citation>
    <scope>NUCLEOTIDE SEQUENCE</scope>
    <source>
        <strain evidence="13">CGMCC 1.15493</strain>
    </source>
</reference>
<keyword evidence="3 11" id="KW-0732">Signal</keyword>
<dbReference type="GO" id="GO:0016614">
    <property type="term" value="F:oxidoreductase activity, acting on CH-OH group of donors"/>
    <property type="evidence" value="ECO:0007669"/>
    <property type="project" value="InterPro"/>
</dbReference>
<keyword evidence="2 8" id="KW-0479">Metal-binding</keyword>
<dbReference type="Proteomes" id="UP000613160">
    <property type="component" value="Unassembled WGS sequence"/>
</dbReference>
<keyword evidence="14" id="KW-1185">Reference proteome</keyword>
<dbReference type="CDD" id="cd10278">
    <property type="entry name" value="PQQ_MDH"/>
    <property type="match status" value="1"/>
</dbReference>
<comment type="cofactor">
    <cofactor evidence="8">
        <name>Ca(2+)</name>
        <dbReference type="ChEBI" id="CHEBI:29108"/>
    </cofactor>
    <text evidence="8">Binds 1 Ca(2+) ion per subunit.</text>
</comment>
<reference evidence="13" key="2">
    <citation type="submission" date="2020-09" db="EMBL/GenBank/DDBJ databases">
        <authorList>
            <person name="Sun Q."/>
            <person name="Zhou Y."/>
        </authorList>
    </citation>
    <scope>NUCLEOTIDE SEQUENCE</scope>
    <source>
        <strain evidence="13">CGMCC 1.15493</strain>
    </source>
</reference>
<dbReference type="FunFam" id="2.140.10.10:FF:000003">
    <property type="entry name" value="Methanol dehydrogenase, large subunit"/>
    <property type="match status" value="1"/>
</dbReference>
<dbReference type="InterPro" id="IPR001479">
    <property type="entry name" value="Quinoprotein_DH_CS"/>
</dbReference>
<feature type="domain" description="Pyrrolo-quinoline quinone repeat" evidence="12">
    <location>
        <begin position="499"/>
        <end position="557"/>
    </location>
</feature>
<dbReference type="InterPro" id="IPR017512">
    <property type="entry name" value="PQQ_MeOH/EtOH_DH"/>
</dbReference>
<feature type="binding site" evidence="7">
    <location>
        <position position="267"/>
    </location>
    <ligand>
        <name>pyrroloquinoline quinone</name>
        <dbReference type="ChEBI" id="CHEBI:58442"/>
    </ligand>
</feature>
<evidence type="ECO:0000313" key="14">
    <source>
        <dbReference type="Proteomes" id="UP000613160"/>
    </source>
</evidence>
<evidence type="ECO:0000313" key="13">
    <source>
        <dbReference type="EMBL" id="GGD09707.1"/>
    </source>
</evidence>
<gene>
    <name evidence="13" type="primary">xoxF</name>
    <name evidence="13" type="ORF">GCM10011335_10790</name>
</gene>
<dbReference type="PANTHER" id="PTHR32303">
    <property type="entry name" value="QUINOPROTEIN ALCOHOL DEHYDROGENASE (CYTOCHROME C)"/>
    <property type="match status" value="1"/>
</dbReference>
<evidence type="ECO:0000256" key="11">
    <source>
        <dbReference type="SAM" id="SignalP"/>
    </source>
</evidence>
<dbReference type="SMART" id="SM00564">
    <property type="entry name" value="PQQ"/>
    <property type="match status" value="4"/>
</dbReference>
<dbReference type="EMBL" id="BMJJ01000002">
    <property type="protein sequence ID" value="GGD09707.1"/>
    <property type="molecule type" value="Genomic_DNA"/>
</dbReference>
<dbReference type="InterPro" id="IPR002372">
    <property type="entry name" value="PQQ_rpt_dom"/>
</dbReference>
<dbReference type="Gene3D" id="2.140.10.10">
    <property type="entry name" value="Quinoprotein alcohol dehydrogenase-like superfamily"/>
    <property type="match status" value="1"/>
</dbReference>
<feature type="region of interest" description="Disordered" evidence="10">
    <location>
        <begin position="614"/>
        <end position="645"/>
    </location>
</feature>
<protein>
    <submittedName>
        <fullName evidence="13">Methanol dehydrogenase</fullName>
    </submittedName>
</protein>
<feature type="active site" description="Proton acceptor" evidence="6">
    <location>
        <position position="329"/>
    </location>
</feature>
<keyword evidence="8" id="KW-0106">Calcium</keyword>
<dbReference type="PROSITE" id="PS00363">
    <property type="entry name" value="BACTERIAL_PQQ_1"/>
    <property type="match status" value="1"/>
</dbReference>
<feature type="binding site" evidence="7">
    <location>
        <position position="135"/>
    </location>
    <ligand>
        <name>pyrroloquinoline quinone</name>
        <dbReference type="ChEBI" id="CHEBI:58442"/>
    </ligand>
</feature>
<feature type="binding site" evidence="7">
    <location>
        <position position="185"/>
    </location>
    <ligand>
        <name>pyrroloquinoline quinone</name>
        <dbReference type="ChEBI" id="CHEBI:58442"/>
    </ligand>
</feature>
<feature type="domain" description="Pyrrolo-quinoline quinone repeat" evidence="12">
    <location>
        <begin position="40"/>
        <end position="371"/>
    </location>
</feature>
<feature type="binding site" evidence="8">
    <location>
        <position position="329"/>
    </location>
    <ligand>
        <name>Ca(2+)</name>
        <dbReference type="ChEBI" id="CHEBI:29108"/>
    </ligand>
</feature>
<dbReference type="Pfam" id="PF01011">
    <property type="entry name" value="PQQ"/>
    <property type="match status" value="2"/>
</dbReference>
<evidence type="ECO:0000256" key="5">
    <source>
        <dbReference type="ARBA" id="ARBA00023002"/>
    </source>
</evidence>
<evidence type="ECO:0000256" key="2">
    <source>
        <dbReference type="ARBA" id="ARBA00022723"/>
    </source>
</evidence>
<dbReference type="GO" id="GO:0070968">
    <property type="term" value="F:pyrroloquinoline quinone binding"/>
    <property type="evidence" value="ECO:0007669"/>
    <property type="project" value="UniProtKB-ARBA"/>
</dbReference>
<dbReference type="NCBIfam" id="TIGR03075">
    <property type="entry name" value="PQQ_enz_alc_DH"/>
    <property type="match status" value="1"/>
</dbReference>
<evidence type="ECO:0000256" key="4">
    <source>
        <dbReference type="ARBA" id="ARBA00022891"/>
    </source>
</evidence>
<comment type="similarity">
    <text evidence="1">Belongs to the bacterial PQQ dehydrogenase family.</text>
</comment>
<dbReference type="PROSITE" id="PS00364">
    <property type="entry name" value="BACTERIAL_PQQ_2"/>
    <property type="match status" value="1"/>
</dbReference>
<comment type="caution">
    <text evidence="13">The sequence shown here is derived from an EMBL/GenBank/DDBJ whole genome shotgun (WGS) entry which is preliminary data.</text>
</comment>
<proteinExistence type="inferred from homology"/>
<organism evidence="13 14">
    <name type="scientific">Aureimonas glaciei</name>
    <dbReference type="NCBI Taxonomy" id="1776957"/>
    <lineage>
        <taxon>Bacteria</taxon>
        <taxon>Pseudomonadati</taxon>
        <taxon>Pseudomonadota</taxon>
        <taxon>Alphaproteobacteria</taxon>
        <taxon>Hyphomicrobiales</taxon>
        <taxon>Aurantimonadaceae</taxon>
        <taxon>Aureimonas</taxon>
    </lineage>
</organism>
<evidence type="ECO:0000256" key="10">
    <source>
        <dbReference type="SAM" id="MobiDB-lite"/>
    </source>
</evidence>
<name>A0A917D751_9HYPH</name>
<dbReference type="InterPro" id="IPR018391">
    <property type="entry name" value="PQQ_b-propeller_rpt"/>
</dbReference>
<keyword evidence="9" id="KW-1015">Disulfide bond</keyword>
<dbReference type="AlphaFoldDB" id="A0A917D751"/>
<dbReference type="GO" id="GO:0016020">
    <property type="term" value="C:membrane"/>
    <property type="evidence" value="ECO:0007669"/>
    <property type="project" value="InterPro"/>
</dbReference>
<sequence>MKYLSTVSGAALLCTVLTGSMLSASANEKLVELAKDPANWVMTGRDYNAQNFSEMTTINKENVKNLRSAWSFSTGVLHGHEGTPLVVDGMMYVHTPFPNTTFALSLDEPGKIVWQNKPRQDPTARAVACCDVVNRGLAYWPGDDSVGPLVFRTQLDGKIVAMDAKTGVTRWELENSDIKVGSTLTIAPYIMKDIVVVGSSGAELGVRGYVTGYNVKTGEQLWRSYATGPDEEVRLGANFNDANPQYGQKGLGTKTWEGDAWKIGGGTNWGWYAYDPDVDLFYYGSGNPAPWNETMRPGDNKWTMTIWGRDPDDGMAAFGYQKTPHDEWDYAGVNVMMLSEQEDKEGKMRKLLTHPDRNGIVYTLDRTNGDLVSADKIDDTVNWVTQVDLKTGLPQRDPEFGTRMDHTARDICPSAMGYHNQGHDSFDPARKLFYMGINHICMDWEPFMLPYRAGQFFVGATLNMYPGPKGDRQNYLGLGQVKAYDAIKGDFKWEVMERFAAWGGTLATAGGVMFYGTLDGFIKARDSDTGELLWKYKLPSGVIGHPMTYEHNGVQYVAIYYGVGGWPGVGLVFDLADPTAGLGAVGAFKELANYTQMGGGVMVFSLNGEGPYSDLEKGEYQPTIGSPPPANKGNRAALETGQDPS</sequence>
<dbReference type="GO" id="GO:0005509">
    <property type="term" value="F:calcium ion binding"/>
    <property type="evidence" value="ECO:0007669"/>
    <property type="project" value="InterPro"/>
</dbReference>
<feature type="binding site" evidence="8">
    <location>
        <position position="203"/>
    </location>
    <ligand>
        <name>Ca(2+)</name>
        <dbReference type="ChEBI" id="CHEBI:29108"/>
    </ligand>
</feature>
<dbReference type="PANTHER" id="PTHR32303:SF4">
    <property type="entry name" value="QUINOPROTEIN GLUCOSE DEHYDROGENASE"/>
    <property type="match status" value="1"/>
</dbReference>
<feature type="binding site" evidence="7">
    <location>
        <begin position="201"/>
        <end position="202"/>
    </location>
    <ligand>
        <name>pyrroloquinoline quinone</name>
        <dbReference type="ChEBI" id="CHEBI:58442"/>
    </ligand>
</feature>
<feature type="binding site" evidence="7">
    <location>
        <position position="81"/>
    </location>
    <ligand>
        <name>pyrroloquinoline quinone</name>
        <dbReference type="ChEBI" id="CHEBI:58442"/>
    </ligand>
</feature>
<dbReference type="SUPFAM" id="SSF50998">
    <property type="entry name" value="Quinoprotein alcohol dehydrogenase-like"/>
    <property type="match status" value="1"/>
</dbReference>
<feature type="signal peptide" evidence="11">
    <location>
        <begin position="1"/>
        <end position="26"/>
    </location>
</feature>
<comment type="cofactor">
    <cofactor evidence="7">
        <name>pyrroloquinoline quinone</name>
        <dbReference type="ChEBI" id="CHEBI:58442"/>
    </cofactor>
    <text evidence="7">Binds 1 PQQ group per subunit.</text>
</comment>
<feature type="binding site" evidence="8">
    <location>
        <position position="287"/>
    </location>
    <ligand>
        <name>Ca(2+)</name>
        <dbReference type="ChEBI" id="CHEBI:29108"/>
    </ligand>
</feature>
<evidence type="ECO:0000256" key="3">
    <source>
        <dbReference type="ARBA" id="ARBA00022729"/>
    </source>
</evidence>